<comment type="caution">
    <text evidence="1">The sequence shown here is derived from an EMBL/GenBank/DDBJ whole genome shotgun (WGS) entry which is preliminary data.</text>
</comment>
<protein>
    <submittedName>
        <fullName evidence="1">Uncharacterized protein</fullName>
    </submittedName>
</protein>
<name>A0ABQ8AMA8_BRANA</name>
<dbReference type="Proteomes" id="UP000824890">
    <property type="component" value="Unassembled WGS sequence"/>
</dbReference>
<proteinExistence type="predicted"/>
<evidence type="ECO:0000313" key="1">
    <source>
        <dbReference type="EMBL" id="KAH0893241.1"/>
    </source>
</evidence>
<gene>
    <name evidence="1" type="ORF">HID58_055670</name>
</gene>
<evidence type="ECO:0000313" key="2">
    <source>
        <dbReference type="Proteomes" id="UP000824890"/>
    </source>
</evidence>
<dbReference type="EMBL" id="JAGKQM010000013">
    <property type="protein sequence ID" value="KAH0893241.1"/>
    <property type="molecule type" value="Genomic_DNA"/>
</dbReference>
<sequence length="34" mass="4321">MGFRRMYLSTFRFWESMPRILRIPREHNARLSQH</sequence>
<reference evidence="1 2" key="1">
    <citation type="submission" date="2021-05" db="EMBL/GenBank/DDBJ databases">
        <title>Genome Assembly of Synthetic Allotetraploid Brassica napus Reveals Homoeologous Exchanges between Subgenomes.</title>
        <authorList>
            <person name="Davis J.T."/>
        </authorList>
    </citation>
    <scope>NUCLEOTIDE SEQUENCE [LARGE SCALE GENOMIC DNA]</scope>
    <source>
        <strain evidence="2">cv. Da-Ae</strain>
        <tissue evidence="1">Seedling</tissue>
    </source>
</reference>
<organism evidence="1 2">
    <name type="scientific">Brassica napus</name>
    <name type="common">Rape</name>
    <dbReference type="NCBI Taxonomy" id="3708"/>
    <lineage>
        <taxon>Eukaryota</taxon>
        <taxon>Viridiplantae</taxon>
        <taxon>Streptophyta</taxon>
        <taxon>Embryophyta</taxon>
        <taxon>Tracheophyta</taxon>
        <taxon>Spermatophyta</taxon>
        <taxon>Magnoliopsida</taxon>
        <taxon>eudicotyledons</taxon>
        <taxon>Gunneridae</taxon>
        <taxon>Pentapetalae</taxon>
        <taxon>rosids</taxon>
        <taxon>malvids</taxon>
        <taxon>Brassicales</taxon>
        <taxon>Brassicaceae</taxon>
        <taxon>Brassiceae</taxon>
        <taxon>Brassica</taxon>
    </lineage>
</organism>
<accession>A0ABQ8AMA8</accession>
<keyword evidence="2" id="KW-1185">Reference proteome</keyword>